<dbReference type="OMA" id="MPQFICT"/>
<name>A0A6I8UWP2_DROPS</name>
<protein>
    <submittedName>
        <fullName evidence="11">Uncharacterized zinc finger protein CG2678</fullName>
    </submittedName>
</protein>
<sequence>MEADIAPVIDANGTEEISPGVEVAPPVYQELQPHTDQQQDKSIEATDDSEVVEELMEYIGEGDASTHTMANAAETKEVAIITPDVAGAVQIGEAEFLDDEMPEVDVHKLIEEVDNANANASPAEQGIDGGAEKADAADIGAEEDNAAEKDDVAAADVGAEEDVAAVEETDVTAEENFESASASEEEAELITGDEPPKEQADGTDPVPAVRERKKEEEVDENQCRVCTSKEDLVSLFKKTVDATPADMLVDLCPNLSIAVKDFMPQFICTTCLNSLTIAIQLRKQLETTERDLRKRLSRSKNKVRRPRGYVVIDAPVSDSASDDDEDDDVEFKVSDVAGSTSAESDSPESDISEKRKRSMGRGRGRKKASKRGSEDNDDESVSASKKKAHGSPSMTGPFECNQCDLTFSRKQSYVLHRKSHDPRSVFTCEICEKTFKVQWAYKTHMERHAQERAHFRCELCTQVFKLRAELKRHMAVRHDEHGFIYECKRCQRTFLTQQRLQRHQSTSCLRHGEERSSHNNKRRSTEGQPQGRDLFKSVAPLTTTYWSDSFSD</sequence>
<organism evidence="10 11">
    <name type="scientific">Drosophila pseudoobscura pseudoobscura</name>
    <name type="common">Fruit fly</name>
    <dbReference type="NCBI Taxonomy" id="46245"/>
    <lineage>
        <taxon>Eukaryota</taxon>
        <taxon>Metazoa</taxon>
        <taxon>Ecdysozoa</taxon>
        <taxon>Arthropoda</taxon>
        <taxon>Hexapoda</taxon>
        <taxon>Insecta</taxon>
        <taxon>Pterygota</taxon>
        <taxon>Neoptera</taxon>
        <taxon>Endopterygota</taxon>
        <taxon>Diptera</taxon>
        <taxon>Brachycera</taxon>
        <taxon>Muscomorpha</taxon>
        <taxon>Ephydroidea</taxon>
        <taxon>Drosophilidae</taxon>
        <taxon>Drosophila</taxon>
        <taxon>Sophophora</taxon>
    </lineage>
</organism>
<feature type="compositionally biased region" description="Acidic residues" evidence="7">
    <location>
        <begin position="320"/>
        <end position="329"/>
    </location>
</feature>
<dbReference type="SUPFAM" id="SSF57716">
    <property type="entry name" value="Glucocorticoid receptor-like (DNA-binding domain)"/>
    <property type="match status" value="1"/>
</dbReference>
<dbReference type="Bgee" id="FBgn0071655">
    <property type="expression patterns" value="Expressed in female reproductive system and 2 other cell types or tissues"/>
</dbReference>
<evidence type="ECO:0000256" key="7">
    <source>
        <dbReference type="SAM" id="MobiDB-lite"/>
    </source>
</evidence>
<feature type="binding site" evidence="6">
    <location>
        <position position="223"/>
    </location>
    <ligand>
        <name>Zn(2+)</name>
        <dbReference type="ChEBI" id="CHEBI:29105"/>
    </ligand>
</feature>
<keyword evidence="1 6" id="KW-0479">Metal-binding</keyword>
<feature type="region of interest" description="Disordered" evidence="7">
    <location>
        <begin position="173"/>
        <end position="219"/>
    </location>
</feature>
<feature type="domain" description="ZAD" evidence="9">
    <location>
        <begin position="221"/>
        <end position="295"/>
    </location>
</feature>
<dbReference type="InterPro" id="IPR012934">
    <property type="entry name" value="Znf_AD"/>
</dbReference>
<evidence type="ECO:0000256" key="5">
    <source>
        <dbReference type="PROSITE-ProRule" id="PRU00042"/>
    </source>
</evidence>
<evidence type="ECO:0000256" key="2">
    <source>
        <dbReference type="ARBA" id="ARBA00022737"/>
    </source>
</evidence>
<dbReference type="Pfam" id="PF07776">
    <property type="entry name" value="zf-AD"/>
    <property type="match status" value="1"/>
</dbReference>
<keyword evidence="4 6" id="KW-0862">Zinc</keyword>
<dbReference type="GO" id="GO:0005634">
    <property type="term" value="C:nucleus"/>
    <property type="evidence" value="ECO:0007669"/>
    <property type="project" value="InterPro"/>
</dbReference>
<accession>A0A6I8UWP2</accession>
<feature type="region of interest" description="Disordered" evidence="7">
    <location>
        <begin position="116"/>
        <end position="136"/>
    </location>
</feature>
<dbReference type="InterPro" id="IPR036236">
    <property type="entry name" value="Znf_C2H2_sf"/>
</dbReference>
<evidence type="ECO:0000256" key="3">
    <source>
        <dbReference type="ARBA" id="ARBA00022771"/>
    </source>
</evidence>
<feature type="region of interest" description="Disordered" evidence="7">
    <location>
        <begin position="1"/>
        <end position="20"/>
    </location>
</feature>
<feature type="domain" description="C2H2-type" evidence="8">
    <location>
        <begin position="426"/>
        <end position="453"/>
    </location>
</feature>
<feature type="region of interest" description="Disordered" evidence="7">
    <location>
        <begin position="307"/>
        <end position="395"/>
    </location>
</feature>
<dbReference type="PANTHER" id="PTHR24409">
    <property type="entry name" value="ZINC FINGER PROTEIN 142"/>
    <property type="match status" value="1"/>
</dbReference>
<dbReference type="AlphaFoldDB" id="A0A6I8UWP2"/>
<dbReference type="SMART" id="SM00355">
    <property type="entry name" value="ZnF_C2H2"/>
    <property type="match status" value="4"/>
</dbReference>
<proteinExistence type="predicted"/>
<evidence type="ECO:0000313" key="10">
    <source>
        <dbReference type="Proteomes" id="UP000001819"/>
    </source>
</evidence>
<dbReference type="Gene3D" id="3.30.160.60">
    <property type="entry name" value="Classic Zinc Finger"/>
    <property type="match status" value="2"/>
</dbReference>
<dbReference type="GO" id="GO:0000981">
    <property type="term" value="F:DNA-binding transcription factor activity, RNA polymerase II-specific"/>
    <property type="evidence" value="ECO:0007669"/>
    <property type="project" value="TreeGrafter"/>
</dbReference>
<keyword evidence="3 5" id="KW-0863">Zinc-finger</keyword>
<feature type="binding site" evidence="6">
    <location>
        <position position="268"/>
    </location>
    <ligand>
        <name>Zn(2+)</name>
        <dbReference type="ChEBI" id="CHEBI:29105"/>
    </ligand>
</feature>
<feature type="domain" description="C2H2-type" evidence="8">
    <location>
        <begin position="398"/>
        <end position="420"/>
    </location>
</feature>
<feature type="compositionally biased region" description="Low complexity" evidence="7">
    <location>
        <begin position="310"/>
        <end position="319"/>
    </location>
</feature>
<reference evidence="10" key="1">
    <citation type="submission" date="2024-06" db="UniProtKB">
        <authorList>
            <consortium name="RefSeq"/>
        </authorList>
    </citation>
    <scope>NUCLEOTIDE SEQUENCE [LARGE SCALE GENOMIC DNA]</scope>
    <source>
        <strain evidence="10">MV2-25</strain>
    </source>
</reference>
<feature type="compositionally biased region" description="Basic residues" evidence="7">
    <location>
        <begin position="354"/>
        <end position="370"/>
    </location>
</feature>
<feature type="compositionally biased region" description="Acidic residues" evidence="7">
    <location>
        <begin position="173"/>
        <end position="188"/>
    </location>
</feature>
<evidence type="ECO:0000313" key="11">
    <source>
        <dbReference type="RefSeq" id="XP_001362013.2"/>
    </source>
</evidence>
<feature type="domain" description="C2H2-type" evidence="8">
    <location>
        <begin position="455"/>
        <end position="478"/>
    </location>
</feature>
<evidence type="ECO:0000256" key="6">
    <source>
        <dbReference type="PROSITE-ProRule" id="PRU01263"/>
    </source>
</evidence>
<dbReference type="GO" id="GO:0000977">
    <property type="term" value="F:RNA polymerase II transcription regulatory region sequence-specific DNA binding"/>
    <property type="evidence" value="ECO:0007669"/>
    <property type="project" value="TreeGrafter"/>
</dbReference>
<evidence type="ECO:0000256" key="1">
    <source>
        <dbReference type="ARBA" id="ARBA00022723"/>
    </source>
</evidence>
<dbReference type="RefSeq" id="XP_001362013.2">
    <property type="nucleotide sequence ID" value="XM_001361976.4"/>
</dbReference>
<dbReference type="InParanoid" id="A0A6I8UWP2"/>
<dbReference type="InterPro" id="IPR013087">
    <property type="entry name" value="Znf_C2H2_type"/>
</dbReference>
<dbReference type="FunCoup" id="A0A6I8UWP2">
    <property type="interactions" value="856"/>
</dbReference>
<keyword evidence="2" id="KW-0677">Repeat</keyword>
<dbReference type="PANTHER" id="PTHR24409:SF295">
    <property type="entry name" value="AZ2-RELATED"/>
    <property type="match status" value="1"/>
</dbReference>
<feature type="domain" description="C2H2-type" evidence="8">
    <location>
        <begin position="485"/>
        <end position="516"/>
    </location>
</feature>
<gene>
    <name evidence="11" type="primary">LOC4805646</name>
</gene>
<dbReference type="Proteomes" id="UP000001819">
    <property type="component" value="Chromosome 3"/>
</dbReference>
<dbReference type="PROSITE" id="PS00028">
    <property type="entry name" value="ZINC_FINGER_C2H2_1"/>
    <property type="match status" value="3"/>
</dbReference>
<feature type="binding site" evidence="6">
    <location>
        <position position="271"/>
    </location>
    <ligand>
        <name>Zn(2+)</name>
        <dbReference type="ChEBI" id="CHEBI:29105"/>
    </ligand>
</feature>
<dbReference type="Gene3D" id="3.40.1800.20">
    <property type="match status" value="1"/>
</dbReference>
<evidence type="ECO:0000259" key="8">
    <source>
        <dbReference type="PROSITE" id="PS50157"/>
    </source>
</evidence>
<evidence type="ECO:0000259" key="9">
    <source>
        <dbReference type="PROSITE" id="PS51915"/>
    </source>
</evidence>
<dbReference type="FunFam" id="3.30.160.60:FF:000065">
    <property type="entry name" value="B-cell CLL/lymphoma 6, member B"/>
    <property type="match status" value="1"/>
</dbReference>
<dbReference type="Pfam" id="PF00096">
    <property type="entry name" value="zf-C2H2"/>
    <property type="match status" value="3"/>
</dbReference>
<dbReference type="SMART" id="SM00868">
    <property type="entry name" value="zf-AD"/>
    <property type="match status" value="1"/>
</dbReference>
<dbReference type="GeneID" id="4805646"/>
<feature type="binding site" evidence="6">
    <location>
        <position position="226"/>
    </location>
    <ligand>
        <name>Zn(2+)</name>
        <dbReference type="ChEBI" id="CHEBI:29105"/>
    </ligand>
</feature>
<dbReference type="PROSITE" id="PS51915">
    <property type="entry name" value="ZAD"/>
    <property type="match status" value="1"/>
</dbReference>
<dbReference type="KEGG" id="dpo:4805646"/>
<evidence type="ECO:0000256" key="4">
    <source>
        <dbReference type="ARBA" id="ARBA00022833"/>
    </source>
</evidence>
<dbReference type="GO" id="GO:0008270">
    <property type="term" value="F:zinc ion binding"/>
    <property type="evidence" value="ECO:0007669"/>
    <property type="project" value="UniProtKB-UniRule"/>
</dbReference>
<feature type="region of interest" description="Disordered" evidence="7">
    <location>
        <begin position="506"/>
        <end position="533"/>
    </location>
</feature>
<keyword evidence="10" id="KW-1185">Reference proteome</keyword>
<dbReference type="SUPFAM" id="SSF57667">
    <property type="entry name" value="beta-beta-alpha zinc fingers"/>
    <property type="match status" value="2"/>
</dbReference>
<reference evidence="11" key="2">
    <citation type="submission" date="2025-08" db="UniProtKB">
        <authorList>
            <consortium name="RefSeq"/>
        </authorList>
    </citation>
    <scope>IDENTIFICATION</scope>
    <source>
        <strain evidence="11">MV-25-SWS-2005</strain>
        <tissue evidence="11">Whole body</tissue>
    </source>
</reference>
<dbReference type="PROSITE" id="PS50157">
    <property type="entry name" value="ZINC_FINGER_C2H2_2"/>
    <property type="match status" value="4"/>
</dbReference>